<organism evidence="1 2">
    <name type="scientific">Colletotrichum karsti</name>
    <dbReference type="NCBI Taxonomy" id="1095194"/>
    <lineage>
        <taxon>Eukaryota</taxon>
        <taxon>Fungi</taxon>
        <taxon>Dikarya</taxon>
        <taxon>Ascomycota</taxon>
        <taxon>Pezizomycotina</taxon>
        <taxon>Sordariomycetes</taxon>
        <taxon>Hypocreomycetidae</taxon>
        <taxon>Glomerellales</taxon>
        <taxon>Glomerellaceae</taxon>
        <taxon>Colletotrichum</taxon>
        <taxon>Colletotrichum boninense species complex</taxon>
    </lineage>
</organism>
<dbReference type="AlphaFoldDB" id="A0A9P6IA13"/>
<dbReference type="GeneID" id="62163707"/>
<dbReference type="EMBL" id="JAATWM020000025">
    <property type="protein sequence ID" value="KAF9874780.1"/>
    <property type="molecule type" value="Genomic_DNA"/>
</dbReference>
<proteinExistence type="predicted"/>
<evidence type="ECO:0000313" key="1">
    <source>
        <dbReference type="EMBL" id="KAF9874780.1"/>
    </source>
</evidence>
<keyword evidence="2" id="KW-1185">Reference proteome</keyword>
<reference evidence="1" key="2">
    <citation type="submission" date="2020-11" db="EMBL/GenBank/DDBJ databases">
        <title>Whole genome sequencing of Colletotrichum sp.</title>
        <authorList>
            <person name="Li H."/>
        </authorList>
    </citation>
    <scope>NUCLEOTIDE SEQUENCE</scope>
    <source>
        <strain evidence="1">CkLH20</strain>
    </source>
</reference>
<protein>
    <submittedName>
        <fullName evidence="1">Uncharacterized protein</fullName>
    </submittedName>
</protein>
<evidence type="ECO:0000313" key="2">
    <source>
        <dbReference type="Proteomes" id="UP000781932"/>
    </source>
</evidence>
<dbReference type="RefSeq" id="XP_038744241.1">
    <property type="nucleotide sequence ID" value="XM_038890633.1"/>
</dbReference>
<reference evidence="1" key="1">
    <citation type="submission" date="2020-03" db="EMBL/GenBank/DDBJ databases">
        <authorList>
            <person name="He L."/>
        </authorList>
    </citation>
    <scope>NUCLEOTIDE SEQUENCE</scope>
    <source>
        <strain evidence="1">CkLH20</strain>
    </source>
</reference>
<accession>A0A9P6IA13</accession>
<dbReference type="Proteomes" id="UP000781932">
    <property type="component" value="Unassembled WGS sequence"/>
</dbReference>
<name>A0A9P6IA13_9PEZI</name>
<gene>
    <name evidence="1" type="ORF">CkaCkLH20_07917</name>
</gene>
<comment type="caution">
    <text evidence="1">The sequence shown here is derived from an EMBL/GenBank/DDBJ whole genome shotgun (WGS) entry which is preliminary data.</text>
</comment>
<sequence length="165" mass="19369">MYGIDADFTISVIGGLQQEEDECDSAIQRQQNDDAYHKTQLDEFMKYYDILFGSLGHDVDSFQKTWWAVVSEILPLLPLVPDRDCQCCSQAYWFARSDSWIRERADLAAKADQERAEEHVEILRKLGYEDFEDFKDVITDHFEKSILGILRNDFRLMEKNKEVDK</sequence>